<dbReference type="SUPFAM" id="SSF69118">
    <property type="entry name" value="AhpD-like"/>
    <property type="match status" value="1"/>
</dbReference>
<dbReference type="Proteomes" id="UP000886339">
    <property type="component" value="Unassembled WGS sequence"/>
</dbReference>
<organism evidence="1">
    <name type="scientific">Thiolapillus brandeum</name>
    <dbReference type="NCBI Taxonomy" id="1076588"/>
    <lineage>
        <taxon>Bacteria</taxon>
        <taxon>Pseudomonadati</taxon>
        <taxon>Pseudomonadota</taxon>
        <taxon>Gammaproteobacteria</taxon>
        <taxon>Chromatiales</taxon>
        <taxon>Sedimenticolaceae</taxon>
        <taxon>Thiolapillus</taxon>
    </lineage>
</organism>
<evidence type="ECO:0008006" key="2">
    <source>
        <dbReference type="Google" id="ProtNLM"/>
    </source>
</evidence>
<sequence>MTNVLVNPVIPESDQELVSNIFGGVEEHLGFVPAGLRLYGISPPLLQSFVGTVGYFMGHERLSQKLLAFVRYLVSSDANCHFCIDFNGAILMNQGVTAEEIQAAKDNPHDAPLDAGEKTLLRIALSAIEDPEGVSAADIDAARQQGYSDRDVFDVVAVAANNKAFTHVLRTFNVEDQGAFA</sequence>
<dbReference type="PANTHER" id="PTHR35446">
    <property type="entry name" value="SI:CH211-175M2.5"/>
    <property type="match status" value="1"/>
</dbReference>
<comment type="caution">
    <text evidence="1">The sequence shown here is derived from an EMBL/GenBank/DDBJ whole genome shotgun (WGS) entry which is preliminary data.</text>
</comment>
<dbReference type="PANTHER" id="PTHR35446:SF2">
    <property type="entry name" value="CARBOXYMUCONOLACTONE DECARBOXYLASE-LIKE DOMAIN-CONTAINING PROTEIN"/>
    <property type="match status" value="1"/>
</dbReference>
<protein>
    <recommendedName>
        <fullName evidence="2">Carboxymuconolactone decarboxylase family protein</fullName>
    </recommendedName>
</protein>
<gene>
    <name evidence="1" type="ORF">ENJ12_11880</name>
</gene>
<dbReference type="Gene3D" id="1.20.1290.10">
    <property type="entry name" value="AhpD-like"/>
    <property type="match status" value="1"/>
</dbReference>
<accession>A0A831WBH7</accession>
<dbReference type="InterPro" id="IPR029032">
    <property type="entry name" value="AhpD-like"/>
</dbReference>
<name>A0A831WBH7_9GAMM</name>
<dbReference type="EMBL" id="DRLF01000408">
    <property type="protein sequence ID" value="HEC07547.1"/>
    <property type="molecule type" value="Genomic_DNA"/>
</dbReference>
<evidence type="ECO:0000313" key="1">
    <source>
        <dbReference type="EMBL" id="HEC07547.1"/>
    </source>
</evidence>
<reference evidence="1" key="1">
    <citation type="journal article" date="2020" name="mSystems">
        <title>Genome- and Community-Level Interaction Insights into Carbon Utilization and Element Cycling Functions of Hydrothermarchaeota in Hydrothermal Sediment.</title>
        <authorList>
            <person name="Zhou Z."/>
            <person name="Liu Y."/>
            <person name="Xu W."/>
            <person name="Pan J."/>
            <person name="Luo Z.H."/>
            <person name="Li M."/>
        </authorList>
    </citation>
    <scope>NUCLEOTIDE SEQUENCE [LARGE SCALE GENOMIC DNA]</scope>
    <source>
        <strain evidence="1">HyVt-458</strain>
    </source>
</reference>
<dbReference type="AlphaFoldDB" id="A0A831WBH7"/>
<proteinExistence type="predicted"/>